<evidence type="ECO:0000256" key="2">
    <source>
        <dbReference type="ARBA" id="ARBA00022801"/>
    </source>
</evidence>
<dbReference type="InterPro" id="IPR029000">
    <property type="entry name" value="Cyclophilin-like_dom_sf"/>
</dbReference>
<dbReference type="OrthoDB" id="9782422at2"/>
<keyword evidence="3" id="KW-0067">ATP-binding</keyword>
<keyword evidence="2" id="KW-0378">Hydrolase</keyword>
<dbReference type="PANTHER" id="PTHR43309">
    <property type="entry name" value="5-OXOPROLINASE SUBUNIT C"/>
    <property type="match status" value="1"/>
</dbReference>
<dbReference type="PANTHER" id="PTHR43309:SF5">
    <property type="entry name" value="5-OXOPROLINASE SUBUNIT C"/>
    <property type="match status" value="1"/>
</dbReference>
<evidence type="ECO:0000256" key="3">
    <source>
        <dbReference type="ARBA" id="ARBA00022840"/>
    </source>
</evidence>
<dbReference type="Gene3D" id="2.40.100.10">
    <property type="entry name" value="Cyclophilin-like"/>
    <property type="match status" value="1"/>
</dbReference>
<dbReference type="AlphaFoldDB" id="A0A4V2JAE6"/>
<dbReference type="Pfam" id="PF02626">
    <property type="entry name" value="CT_A_B"/>
    <property type="match status" value="1"/>
</dbReference>
<name>A0A4V2JAE6_9FLAO</name>
<dbReference type="SMART" id="SM00797">
    <property type="entry name" value="AHS2"/>
    <property type="match status" value="1"/>
</dbReference>
<keyword evidence="6" id="KW-1185">Reference proteome</keyword>
<evidence type="ECO:0000313" key="6">
    <source>
        <dbReference type="Proteomes" id="UP000291142"/>
    </source>
</evidence>
<keyword evidence="5" id="KW-0808">Transferase</keyword>
<dbReference type="InterPro" id="IPR052708">
    <property type="entry name" value="PxpC"/>
</dbReference>
<evidence type="ECO:0000259" key="4">
    <source>
        <dbReference type="SMART" id="SM00797"/>
    </source>
</evidence>
<accession>A0A4V2JAE6</accession>
<evidence type="ECO:0000313" key="5">
    <source>
        <dbReference type="EMBL" id="TBN06366.1"/>
    </source>
</evidence>
<evidence type="ECO:0000256" key="1">
    <source>
        <dbReference type="ARBA" id="ARBA00022741"/>
    </source>
</evidence>
<dbReference type="InterPro" id="IPR003778">
    <property type="entry name" value="CT_A_B"/>
</dbReference>
<dbReference type="GO" id="GO:0005524">
    <property type="term" value="F:ATP binding"/>
    <property type="evidence" value="ECO:0007669"/>
    <property type="project" value="UniProtKB-KW"/>
</dbReference>
<feature type="domain" description="Carboxyltransferase" evidence="4">
    <location>
        <begin position="23"/>
        <end position="282"/>
    </location>
</feature>
<dbReference type="GO" id="GO:0016787">
    <property type="term" value="F:hydrolase activity"/>
    <property type="evidence" value="ECO:0007669"/>
    <property type="project" value="UniProtKB-KW"/>
</dbReference>
<dbReference type="EMBL" id="SIRT01000001">
    <property type="protein sequence ID" value="TBN06366.1"/>
    <property type="molecule type" value="Genomic_DNA"/>
</dbReference>
<keyword evidence="1" id="KW-0547">Nucleotide-binding</keyword>
<dbReference type="Proteomes" id="UP000291142">
    <property type="component" value="Unassembled WGS sequence"/>
</dbReference>
<dbReference type="GO" id="GO:0016740">
    <property type="term" value="F:transferase activity"/>
    <property type="evidence" value="ECO:0007669"/>
    <property type="project" value="UniProtKB-KW"/>
</dbReference>
<gene>
    <name evidence="5" type="ORF">EYD45_00325</name>
</gene>
<protein>
    <submittedName>
        <fullName evidence="5">Biotin-dependent carboxyltransferase</fullName>
    </submittedName>
</protein>
<comment type="caution">
    <text evidence="5">The sequence shown here is derived from an EMBL/GenBank/DDBJ whole genome shotgun (WGS) entry which is preliminary data.</text>
</comment>
<proteinExistence type="predicted"/>
<organism evidence="5 6">
    <name type="scientific">Hyunsoonleella flava</name>
    <dbReference type="NCBI Taxonomy" id="2527939"/>
    <lineage>
        <taxon>Bacteria</taxon>
        <taxon>Pseudomonadati</taxon>
        <taxon>Bacteroidota</taxon>
        <taxon>Flavobacteriia</taxon>
        <taxon>Flavobacteriales</taxon>
        <taxon>Flavobacteriaceae</taxon>
    </lineage>
</organism>
<sequence>MIKVLNAGFYSCIQDFGRIGYQHYGVPVSGVMDKRAASVANALVGNEKRAAVMEITMSGPKLKFENNTTIAITGAIMNPSVNGKPITNNKCLSIKQGDVLSFGRLESGFRCYLAVSGGFQTQEVLGSRSMYKTITPFQSIEKQGVLKINFGIRVNEQRFSGLRVDDTYFESSDIEVLPGPEFTFLSEVQKEKLFTSKFTISKENNRMGYQLNETVANDLKQILTSPVIPGTVQLTPSGKLIILMRDCQTTGGYPRVLQLTDSGINTLAQKYTGKTINFRLKA</sequence>
<reference evidence="5 6" key="1">
    <citation type="submission" date="2019-02" db="EMBL/GenBank/DDBJ databases">
        <title>Hyunsoonleella sp., isolated from marine sediment.</title>
        <authorList>
            <person name="Liu B.-T."/>
        </authorList>
    </citation>
    <scope>NUCLEOTIDE SEQUENCE [LARGE SCALE GENOMIC DNA]</scope>
    <source>
        <strain evidence="5 6">T58</strain>
    </source>
</reference>
<dbReference type="RefSeq" id="WP_130962356.1">
    <property type="nucleotide sequence ID" value="NZ_SIRT01000001.1"/>
</dbReference>